<dbReference type="Proteomes" id="UP000838412">
    <property type="component" value="Chromosome 1"/>
</dbReference>
<evidence type="ECO:0000256" key="3">
    <source>
        <dbReference type="ARBA" id="ARBA00022475"/>
    </source>
</evidence>
<feature type="transmembrane region" description="Helical" evidence="7">
    <location>
        <begin position="130"/>
        <end position="155"/>
    </location>
</feature>
<dbReference type="PANTHER" id="PTHR16024">
    <property type="entry name" value="XK-RELATED PROTEIN"/>
    <property type="match status" value="1"/>
</dbReference>
<dbReference type="InterPro" id="IPR050895">
    <property type="entry name" value="XK-related_scramblase"/>
</dbReference>
<dbReference type="Pfam" id="PF09815">
    <property type="entry name" value="XK-related"/>
    <property type="match status" value="1"/>
</dbReference>
<evidence type="ECO:0000256" key="6">
    <source>
        <dbReference type="ARBA" id="ARBA00023136"/>
    </source>
</evidence>
<dbReference type="AlphaFoldDB" id="A0A8J9W178"/>
<keyword evidence="5 7" id="KW-1133">Transmembrane helix</keyword>
<comment type="similarity">
    <text evidence="2 7">Belongs to the XK family.</text>
</comment>
<evidence type="ECO:0000256" key="5">
    <source>
        <dbReference type="ARBA" id="ARBA00022989"/>
    </source>
</evidence>
<dbReference type="PANTHER" id="PTHR16024:SF28">
    <property type="entry name" value="XK-RELATED PROTEIN"/>
    <property type="match status" value="1"/>
</dbReference>
<dbReference type="InterPro" id="IPR018629">
    <property type="entry name" value="XK-rel"/>
</dbReference>
<dbReference type="EMBL" id="OV696686">
    <property type="protein sequence ID" value="CAH1233776.1"/>
    <property type="molecule type" value="Genomic_DNA"/>
</dbReference>
<feature type="transmembrane region" description="Helical" evidence="7">
    <location>
        <begin position="201"/>
        <end position="224"/>
    </location>
</feature>
<evidence type="ECO:0000256" key="4">
    <source>
        <dbReference type="ARBA" id="ARBA00022692"/>
    </source>
</evidence>
<keyword evidence="6 7" id="KW-0472">Membrane</keyword>
<feature type="region of interest" description="Disordered" evidence="8">
    <location>
        <begin position="390"/>
        <end position="414"/>
    </location>
</feature>
<keyword evidence="10" id="KW-1185">Reference proteome</keyword>
<evidence type="ECO:0000256" key="1">
    <source>
        <dbReference type="ARBA" id="ARBA00004651"/>
    </source>
</evidence>
<keyword evidence="3" id="KW-1003">Cell membrane</keyword>
<evidence type="ECO:0000313" key="10">
    <source>
        <dbReference type="Proteomes" id="UP000838412"/>
    </source>
</evidence>
<accession>A0A8J9W178</accession>
<proteinExistence type="inferred from homology"/>
<sequence length="414" mass="45678">MTLNLQSTNNMAATHAHLEGLHQHKGSPGACWDKTMKGWQEIWRHKTMQVCVLVAIPLGLYLCKLGTDVALAAEYYSGGQTEWFAWTLGLVTGAQLILHIWSCGFLYLAERSRHHDDSSNFAKVVHDSPCVFWCLSSIPVVGVCMHYAVFSLLIWRGSDVSGVELERYLPIIHLLEAVMAAISQLCLQIKIWVVTDERVSVLKVVSMVISLVVTVKAVVTYLYYKSNLHRRTLTRGLVGRLLFMTFWKVLEVSVRVLTMGLFASAFAPWIALRIGLHWLVMTAAFFAIDRKLKGIVGLCAWGLAMVVDSFSMTFSPDHRRTFWLNSALTLLGNITMVTVWYTQKAGQDWYDVPALVGIVAGSVVSAGFGFIGMVLNGRIESPVAFCRGGASGTETAEQSSPVPDSGNSVALNTV</sequence>
<feature type="transmembrane region" description="Helical" evidence="7">
    <location>
        <begin position="244"/>
        <end position="263"/>
    </location>
</feature>
<comment type="subcellular location">
    <subcellularLocation>
        <location evidence="1">Cell membrane</location>
        <topology evidence="1">Multi-pass membrane protein</topology>
    </subcellularLocation>
    <subcellularLocation>
        <location evidence="7">Membrane</location>
        <topology evidence="7">Multi-pass membrane protein</topology>
    </subcellularLocation>
</comment>
<feature type="transmembrane region" description="Helical" evidence="7">
    <location>
        <begin position="270"/>
        <end position="288"/>
    </location>
</feature>
<feature type="transmembrane region" description="Helical" evidence="7">
    <location>
        <begin position="83"/>
        <end position="109"/>
    </location>
</feature>
<feature type="transmembrane region" description="Helical" evidence="7">
    <location>
        <begin position="50"/>
        <end position="71"/>
    </location>
</feature>
<keyword evidence="4 7" id="KW-0812">Transmembrane</keyword>
<organism evidence="9 10">
    <name type="scientific">Branchiostoma lanceolatum</name>
    <name type="common">Common lancelet</name>
    <name type="synonym">Amphioxus lanceolatum</name>
    <dbReference type="NCBI Taxonomy" id="7740"/>
    <lineage>
        <taxon>Eukaryota</taxon>
        <taxon>Metazoa</taxon>
        <taxon>Chordata</taxon>
        <taxon>Cephalochordata</taxon>
        <taxon>Leptocardii</taxon>
        <taxon>Amphioxiformes</taxon>
        <taxon>Branchiostomatidae</taxon>
        <taxon>Branchiostoma</taxon>
    </lineage>
</organism>
<feature type="compositionally biased region" description="Polar residues" evidence="8">
    <location>
        <begin position="392"/>
        <end position="414"/>
    </location>
</feature>
<name>A0A8J9W178_BRALA</name>
<feature type="transmembrane region" description="Helical" evidence="7">
    <location>
        <begin position="294"/>
        <end position="315"/>
    </location>
</feature>
<gene>
    <name evidence="9" type="primary">XKR4</name>
    <name evidence="9" type="ORF">BLAG_LOCUS2427</name>
</gene>
<feature type="transmembrane region" description="Helical" evidence="7">
    <location>
        <begin position="354"/>
        <end position="375"/>
    </location>
</feature>
<reference evidence="9" key="1">
    <citation type="submission" date="2022-01" db="EMBL/GenBank/DDBJ databases">
        <authorList>
            <person name="Braso-Vives M."/>
        </authorList>
    </citation>
    <scope>NUCLEOTIDE SEQUENCE</scope>
</reference>
<evidence type="ECO:0000256" key="2">
    <source>
        <dbReference type="ARBA" id="ARBA00008789"/>
    </source>
</evidence>
<evidence type="ECO:0000256" key="7">
    <source>
        <dbReference type="RuleBase" id="RU910716"/>
    </source>
</evidence>
<dbReference type="OrthoDB" id="6356248at2759"/>
<feature type="transmembrane region" description="Helical" evidence="7">
    <location>
        <begin position="322"/>
        <end position="342"/>
    </location>
</feature>
<evidence type="ECO:0000313" key="9">
    <source>
        <dbReference type="EMBL" id="CAH1233776.1"/>
    </source>
</evidence>
<dbReference type="GO" id="GO:0005886">
    <property type="term" value="C:plasma membrane"/>
    <property type="evidence" value="ECO:0007669"/>
    <property type="project" value="UniProtKB-SubCell"/>
</dbReference>
<evidence type="ECO:0000256" key="8">
    <source>
        <dbReference type="SAM" id="MobiDB-lite"/>
    </source>
</evidence>
<protein>
    <recommendedName>
        <fullName evidence="7">XK-related protein</fullName>
    </recommendedName>
</protein>